<sequence length="129" mass="14331">MPGSIISIDESMIPWRGRLLFKQYIPGKAHKYGVKMYKLAATSGYVWNYVIYTGEQDSTAGVGHAQTVVMKLLDGLDGCYRTVVADNFFTSISLAECLLEHDTYLIGTFRTNRVGSGGRILEENLSRGE</sequence>
<evidence type="ECO:0000313" key="2">
    <source>
        <dbReference type="EMBL" id="CAF1330193.1"/>
    </source>
</evidence>
<feature type="domain" description="PiggyBac transposable element-derived protein" evidence="1">
    <location>
        <begin position="2"/>
        <end position="115"/>
    </location>
</feature>
<comment type="caution">
    <text evidence="3">The sequence shown here is derived from an EMBL/GenBank/DDBJ whole genome shotgun (WGS) entry which is preliminary data.</text>
</comment>
<evidence type="ECO:0000259" key="1">
    <source>
        <dbReference type="Pfam" id="PF13843"/>
    </source>
</evidence>
<dbReference type="EMBL" id="CAJNOL010003474">
    <property type="protein sequence ID" value="CAF1563933.1"/>
    <property type="molecule type" value="Genomic_DNA"/>
</dbReference>
<dbReference type="EMBL" id="CAJNOH010003275">
    <property type="protein sequence ID" value="CAF1330193.1"/>
    <property type="molecule type" value="Genomic_DNA"/>
</dbReference>
<reference evidence="3" key="1">
    <citation type="submission" date="2021-02" db="EMBL/GenBank/DDBJ databases">
        <authorList>
            <person name="Nowell W R."/>
        </authorList>
    </citation>
    <scope>NUCLEOTIDE SEQUENCE</scope>
</reference>
<name>A0A815Y008_9BILA</name>
<gene>
    <name evidence="3" type="ORF">JXQ802_LOCUS44595</name>
    <name evidence="2" type="ORF">PYM288_LOCUS31369</name>
</gene>
<dbReference type="PANTHER" id="PTHR46599:SF3">
    <property type="entry name" value="PIGGYBAC TRANSPOSABLE ELEMENT-DERIVED PROTEIN 4"/>
    <property type="match status" value="1"/>
</dbReference>
<keyword evidence="4" id="KW-1185">Reference proteome</keyword>
<feature type="non-terminal residue" evidence="3">
    <location>
        <position position="129"/>
    </location>
</feature>
<evidence type="ECO:0000313" key="4">
    <source>
        <dbReference type="Proteomes" id="UP000663870"/>
    </source>
</evidence>
<organism evidence="3 4">
    <name type="scientific">Rotaria sordida</name>
    <dbReference type="NCBI Taxonomy" id="392033"/>
    <lineage>
        <taxon>Eukaryota</taxon>
        <taxon>Metazoa</taxon>
        <taxon>Spiralia</taxon>
        <taxon>Gnathifera</taxon>
        <taxon>Rotifera</taxon>
        <taxon>Eurotatoria</taxon>
        <taxon>Bdelloidea</taxon>
        <taxon>Philodinida</taxon>
        <taxon>Philodinidae</taxon>
        <taxon>Rotaria</taxon>
    </lineage>
</organism>
<proteinExistence type="predicted"/>
<evidence type="ECO:0000313" key="3">
    <source>
        <dbReference type="EMBL" id="CAF1563933.1"/>
    </source>
</evidence>
<dbReference type="Proteomes" id="UP000663870">
    <property type="component" value="Unassembled WGS sequence"/>
</dbReference>
<dbReference type="Pfam" id="PF13843">
    <property type="entry name" value="DDE_Tnp_1_7"/>
    <property type="match status" value="1"/>
</dbReference>
<dbReference type="AlphaFoldDB" id="A0A815Y008"/>
<accession>A0A815Y008</accession>
<dbReference type="Proteomes" id="UP000663854">
    <property type="component" value="Unassembled WGS sequence"/>
</dbReference>
<dbReference type="PANTHER" id="PTHR46599">
    <property type="entry name" value="PIGGYBAC TRANSPOSABLE ELEMENT-DERIVED PROTEIN 4"/>
    <property type="match status" value="1"/>
</dbReference>
<protein>
    <recommendedName>
        <fullName evidence="1">PiggyBac transposable element-derived protein domain-containing protein</fullName>
    </recommendedName>
</protein>
<dbReference type="InterPro" id="IPR029526">
    <property type="entry name" value="PGBD"/>
</dbReference>